<dbReference type="InterPro" id="IPR036265">
    <property type="entry name" value="HIT-like_sf"/>
</dbReference>
<evidence type="ECO:0000259" key="2">
    <source>
        <dbReference type="PROSITE" id="PS51084"/>
    </source>
</evidence>
<dbReference type="PROSITE" id="PS51084">
    <property type="entry name" value="HIT_2"/>
    <property type="match status" value="1"/>
</dbReference>
<dbReference type="SUPFAM" id="SSF54197">
    <property type="entry name" value="HIT-like"/>
    <property type="match status" value="1"/>
</dbReference>
<evidence type="ECO:0000313" key="3">
    <source>
        <dbReference type="EMBL" id="SEM86127.1"/>
    </source>
</evidence>
<accession>A0A1H8BW94</accession>
<name>A0A1H8BW94_9PROT</name>
<dbReference type="AlphaFoldDB" id="A0A1H8BW94"/>
<evidence type="ECO:0000313" key="4">
    <source>
        <dbReference type="Proteomes" id="UP000199459"/>
    </source>
</evidence>
<dbReference type="InterPro" id="IPR011146">
    <property type="entry name" value="HIT-like"/>
</dbReference>
<organism evidence="3 4">
    <name type="scientific">Nitrosomonas marina</name>
    <dbReference type="NCBI Taxonomy" id="917"/>
    <lineage>
        <taxon>Bacteria</taxon>
        <taxon>Pseudomonadati</taxon>
        <taxon>Pseudomonadota</taxon>
        <taxon>Betaproteobacteria</taxon>
        <taxon>Nitrosomonadales</taxon>
        <taxon>Nitrosomonadaceae</taxon>
        <taxon>Nitrosomonas</taxon>
    </lineage>
</organism>
<feature type="domain" description="HIT" evidence="2">
    <location>
        <begin position="6"/>
        <end position="113"/>
    </location>
</feature>
<dbReference type="Gene3D" id="3.30.428.10">
    <property type="entry name" value="HIT-like"/>
    <property type="match status" value="1"/>
</dbReference>
<dbReference type="STRING" id="917.SAMN05216326_104107"/>
<protein>
    <submittedName>
        <fullName evidence="3">Diadenosine tetraphosphate (Ap4A) hydrolase</fullName>
    </submittedName>
</protein>
<comment type="caution">
    <text evidence="1">Lacks conserved residue(s) required for the propagation of feature annotation.</text>
</comment>
<dbReference type="Proteomes" id="UP000199459">
    <property type="component" value="Unassembled WGS sequence"/>
</dbReference>
<dbReference type="Pfam" id="PF01230">
    <property type="entry name" value="HIT"/>
    <property type="match status" value="1"/>
</dbReference>
<reference evidence="3 4" key="1">
    <citation type="submission" date="2016-10" db="EMBL/GenBank/DDBJ databases">
        <authorList>
            <person name="de Groot N.N."/>
        </authorList>
    </citation>
    <scope>NUCLEOTIDE SEQUENCE [LARGE SCALE GENOMIC DNA]</scope>
    <source>
        <strain evidence="3 4">Nm22</strain>
    </source>
</reference>
<evidence type="ECO:0000256" key="1">
    <source>
        <dbReference type="PROSITE-ProRule" id="PRU00464"/>
    </source>
</evidence>
<proteinExistence type="predicted"/>
<dbReference type="OrthoDB" id="9799145at2"/>
<sequence>MNMPAFNDTMRKFGAPQTVIHSFRYWSVMLRPAQVTLGALVLAAHEPARAFSELSPASFAELHETVNQIEGALTRAFQYDKINYLMLMMVDPDVHFHVIPRYAQPSQFADMEFIDSGWPAAPNLGKVNETGERTNQLIIERIKTCWL</sequence>
<dbReference type="GO" id="GO:0016787">
    <property type="term" value="F:hydrolase activity"/>
    <property type="evidence" value="ECO:0007669"/>
    <property type="project" value="UniProtKB-KW"/>
</dbReference>
<keyword evidence="3" id="KW-0378">Hydrolase</keyword>
<gene>
    <name evidence="3" type="ORF">SAMN05216325_103100</name>
</gene>
<dbReference type="EMBL" id="FOCP01000003">
    <property type="protein sequence ID" value="SEM86127.1"/>
    <property type="molecule type" value="Genomic_DNA"/>
</dbReference>